<keyword evidence="2" id="KW-0560">Oxidoreductase</keyword>
<evidence type="ECO:0000256" key="2">
    <source>
        <dbReference type="RuleBase" id="RU000461"/>
    </source>
</evidence>
<keyword evidence="2" id="KW-0349">Heme</keyword>
<gene>
    <name evidence="4" type="ORF">ABS767_12990</name>
</gene>
<reference evidence="4 5" key="1">
    <citation type="submission" date="2024-06" db="EMBL/GenBank/DDBJ databases">
        <authorList>
            <person name="Kaempfer P."/>
            <person name="Viver T."/>
        </authorList>
    </citation>
    <scope>NUCLEOTIDE SEQUENCE [LARGE SCALE GENOMIC DNA]</scope>
    <source>
        <strain evidence="4 5">ST-64</strain>
    </source>
</reference>
<accession>A0ABW8YNT0</accession>
<keyword evidence="3" id="KW-0472">Membrane</keyword>
<dbReference type="EMBL" id="JBELQC010000002">
    <property type="protein sequence ID" value="MFL9841884.1"/>
    <property type="molecule type" value="Genomic_DNA"/>
</dbReference>
<dbReference type="InterPro" id="IPR001128">
    <property type="entry name" value="Cyt_P450"/>
</dbReference>
<comment type="caution">
    <text evidence="4">The sequence shown here is derived from an EMBL/GenBank/DDBJ whole genome shotgun (WGS) entry which is preliminary data.</text>
</comment>
<dbReference type="InterPro" id="IPR017972">
    <property type="entry name" value="Cyt_P450_CS"/>
</dbReference>
<dbReference type="InterPro" id="IPR036396">
    <property type="entry name" value="Cyt_P450_sf"/>
</dbReference>
<keyword evidence="3" id="KW-1133">Transmembrane helix</keyword>
<sequence length="453" mass="49962">MQWLFNLPTAIWRRLLLILQGLGALVWLIAAGIGALFGKSGTIGSRLGAAIGGPEGQRKVFAVLRLFQPNLVIRRKVIASYPNNGITAIATRHSDVTDILSRDADFGVVYAPRMEMITGGENFFLGMQDTPRYTRDTSNMRLVVRRDDVPAIVVPYVSARAAEIVAMVPGRIDVPQALTQPVAAGLLDHYFGTPGPSQAAIAEWTTLLFWYLFIDLQADPALDARARAAAASFRDWMDAHIAARRKAPEQDDVLGRCLAMGNADMPGMDDRDIRNNLIGLLIGELPTLSATANLALDELLDRPNEFTAACAAARSGDDALLAAYVFEALRFRPLNPVVYRRAMRDTSIAAGRLRRRRIVKDSIVMASNLSAMFDPLAVPDATRFRTDRPWETYMLWGYGMHVCFGAHINRAVLPAMLKPLLAQPNLRRADGARGQIDKADTPFPQHFHLEFDT</sequence>
<dbReference type="RefSeq" id="WP_408079012.1">
    <property type="nucleotide sequence ID" value="NZ_JBELQC010000002.1"/>
</dbReference>
<keyword evidence="2" id="KW-0408">Iron</keyword>
<organism evidence="4 5">
    <name type="scientific">Sphingomonas plantiphila</name>
    <dbReference type="NCBI Taxonomy" id="3163295"/>
    <lineage>
        <taxon>Bacteria</taxon>
        <taxon>Pseudomonadati</taxon>
        <taxon>Pseudomonadota</taxon>
        <taxon>Alphaproteobacteria</taxon>
        <taxon>Sphingomonadales</taxon>
        <taxon>Sphingomonadaceae</taxon>
        <taxon>Sphingomonas</taxon>
    </lineage>
</organism>
<evidence type="ECO:0000313" key="5">
    <source>
        <dbReference type="Proteomes" id="UP001629244"/>
    </source>
</evidence>
<dbReference type="CDD" id="cd20612">
    <property type="entry name" value="CYP_LDS-like_C"/>
    <property type="match status" value="1"/>
</dbReference>
<dbReference type="SUPFAM" id="SSF48264">
    <property type="entry name" value="Cytochrome P450"/>
    <property type="match status" value="1"/>
</dbReference>
<dbReference type="PANTHER" id="PTHR46696:SF1">
    <property type="entry name" value="CYTOCHROME P450 YJIB-RELATED"/>
    <property type="match status" value="1"/>
</dbReference>
<dbReference type="Pfam" id="PF00067">
    <property type="entry name" value="p450"/>
    <property type="match status" value="1"/>
</dbReference>
<keyword evidence="2" id="KW-0479">Metal-binding</keyword>
<keyword evidence="5" id="KW-1185">Reference proteome</keyword>
<evidence type="ECO:0000313" key="4">
    <source>
        <dbReference type="EMBL" id="MFL9841884.1"/>
    </source>
</evidence>
<name>A0ABW8YNT0_9SPHN</name>
<dbReference type="PANTHER" id="PTHR46696">
    <property type="entry name" value="P450, PUTATIVE (EUROFUNG)-RELATED"/>
    <property type="match status" value="1"/>
</dbReference>
<proteinExistence type="inferred from homology"/>
<evidence type="ECO:0000256" key="1">
    <source>
        <dbReference type="ARBA" id="ARBA00010617"/>
    </source>
</evidence>
<dbReference type="Gene3D" id="1.10.630.10">
    <property type="entry name" value="Cytochrome P450"/>
    <property type="match status" value="1"/>
</dbReference>
<protein>
    <submittedName>
        <fullName evidence="4">Cytochrome P450</fullName>
    </submittedName>
</protein>
<dbReference type="Proteomes" id="UP001629244">
    <property type="component" value="Unassembled WGS sequence"/>
</dbReference>
<dbReference type="PROSITE" id="PS00086">
    <property type="entry name" value="CYTOCHROME_P450"/>
    <property type="match status" value="1"/>
</dbReference>
<evidence type="ECO:0000256" key="3">
    <source>
        <dbReference type="SAM" id="Phobius"/>
    </source>
</evidence>
<keyword evidence="3" id="KW-0812">Transmembrane</keyword>
<feature type="transmembrane region" description="Helical" evidence="3">
    <location>
        <begin position="15"/>
        <end position="37"/>
    </location>
</feature>
<comment type="similarity">
    <text evidence="1 2">Belongs to the cytochrome P450 family.</text>
</comment>
<keyword evidence="2" id="KW-0503">Monooxygenase</keyword>